<accession>A0A2T4C090</accession>
<dbReference type="EMBL" id="KZ679134">
    <property type="protein sequence ID" value="PTB74973.1"/>
    <property type="molecule type" value="Genomic_DNA"/>
</dbReference>
<keyword evidence="1" id="KW-1133">Transmembrane helix</keyword>
<dbReference type="STRING" id="983965.A0A2T4C090"/>
<keyword evidence="1" id="KW-0472">Membrane</keyword>
<evidence type="ECO:0000313" key="2">
    <source>
        <dbReference type="EMBL" id="PTB74973.1"/>
    </source>
</evidence>
<gene>
    <name evidence="2" type="ORF">M440DRAFT_5483</name>
</gene>
<dbReference type="OrthoDB" id="9992270at2759"/>
<evidence type="ECO:0000256" key="1">
    <source>
        <dbReference type="SAM" id="Phobius"/>
    </source>
</evidence>
<proteinExistence type="predicted"/>
<name>A0A2T4C090_TRILO</name>
<dbReference type="PANTHER" id="PTHR40135">
    <property type="entry name" value="MITOCHONDRIAL PHOSPHATE CARRIER PROTEIN"/>
    <property type="match status" value="1"/>
</dbReference>
<organism evidence="2 3">
    <name type="scientific">Trichoderma longibrachiatum ATCC 18648</name>
    <dbReference type="NCBI Taxonomy" id="983965"/>
    <lineage>
        <taxon>Eukaryota</taxon>
        <taxon>Fungi</taxon>
        <taxon>Dikarya</taxon>
        <taxon>Ascomycota</taxon>
        <taxon>Pezizomycotina</taxon>
        <taxon>Sordariomycetes</taxon>
        <taxon>Hypocreomycetidae</taxon>
        <taxon>Hypocreales</taxon>
        <taxon>Hypocreaceae</taxon>
        <taxon>Trichoderma</taxon>
    </lineage>
</organism>
<keyword evidence="1" id="KW-0812">Transmembrane</keyword>
<dbReference type="AlphaFoldDB" id="A0A2T4C090"/>
<keyword evidence="3" id="KW-1185">Reference proteome</keyword>
<dbReference type="Proteomes" id="UP000240760">
    <property type="component" value="Unassembled WGS sequence"/>
</dbReference>
<feature type="transmembrane region" description="Helical" evidence="1">
    <location>
        <begin position="12"/>
        <end position="30"/>
    </location>
</feature>
<protein>
    <recommendedName>
        <fullName evidence="4">Mitochondrial phosphate carrier protein</fullName>
    </recommendedName>
</protein>
<evidence type="ECO:0008006" key="4">
    <source>
        <dbReference type="Google" id="ProtNLM"/>
    </source>
</evidence>
<dbReference type="PANTHER" id="PTHR40135:SF1">
    <property type="entry name" value="MITOCHONDRIAL PHOSPHATE CARRIER PROTEIN"/>
    <property type="match status" value="1"/>
</dbReference>
<sequence>MKITRAISLTNFMVATSALGFQVFVLYPWHKELDNGFEELKKEHKKVLDAVGKNVSEQQRMAFTNKLNELKTESSRRWWWIAAY</sequence>
<reference evidence="2 3" key="1">
    <citation type="submission" date="2016-07" db="EMBL/GenBank/DDBJ databases">
        <title>Multiple horizontal gene transfer events from other fungi enriched the ability of initially mycotrophic Trichoderma (Ascomycota) to feed on dead plant biomass.</title>
        <authorList>
            <consortium name="DOE Joint Genome Institute"/>
            <person name="Aerts A."/>
            <person name="Atanasova L."/>
            <person name="Chenthamara K."/>
            <person name="Zhang J."/>
            <person name="Grujic M."/>
            <person name="Henrissat B."/>
            <person name="Kuo A."/>
            <person name="Salamov A."/>
            <person name="Lipzen A."/>
            <person name="Labutti K."/>
            <person name="Barry K."/>
            <person name="Miao Y."/>
            <person name="Rahimi M.J."/>
            <person name="Shen Q."/>
            <person name="Grigoriev I.V."/>
            <person name="Kubicek C.P."/>
            <person name="Druzhinina I.S."/>
        </authorList>
    </citation>
    <scope>NUCLEOTIDE SEQUENCE [LARGE SCALE GENOMIC DNA]</scope>
    <source>
        <strain evidence="2 3">ATCC 18648</strain>
    </source>
</reference>
<evidence type="ECO:0000313" key="3">
    <source>
        <dbReference type="Proteomes" id="UP000240760"/>
    </source>
</evidence>